<dbReference type="InterPro" id="IPR038726">
    <property type="entry name" value="PDDEXK_AddAB-type"/>
</dbReference>
<keyword evidence="3" id="KW-0234">DNA repair</keyword>
<keyword evidence="2" id="KW-0378">Hydrolase</keyword>
<evidence type="ECO:0000256" key="3">
    <source>
        <dbReference type="ARBA" id="ARBA00023204"/>
    </source>
</evidence>
<dbReference type="AlphaFoldDB" id="A0A7W7QZH9"/>
<gene>
    <name evidence="5" type="ORF">FHR34_001393</name>
</gene>
<dbReference type="Proteomes" id="UP000540506">
    <property type="component" value="Unassembled WGS sequence"/>
</dbReference>
<feature type="domain" description="PD-(D/E)XK endonuclease-like" evidence="4">
    <location>
        <begin position="169"/>
        <end position="401"/>
    </location>
</feature>
<evidence type="ECO:0000259" key="4">
    <source>
        <dbReference type="Pfam" id="PF12705"/>
    </source>
</evidence>
<evidence type="ECO:0000256" key="2">
    <source>
        <dbReference type="ARBA" id="ARBA00022806"/>
    </source>
</evidence>
<keyword evidence="2" id="KW-0547">Nucleotide-binding</keyword>
<protein>
    <recommendedName>
        <fullName evidence="4">PD-(D/E)XK endonuclease-like domain-containing protein</fullName>
    </recommendedName>
</protein>
<keyword evidence="6" id="KW-1185">Reference proteome</keyword>
<dbReference type="RefSeq" id="WP_184934580.1">
    <property type="nucleotide sequence ID" value="NZ_JACHJV010000001.1"/>
</dbReference>
<sequence length="411" mass="44300">MTATDLVAPDSRGAIRYERTAWGRRYASADGRVREIWLLSVNSVKTRTAAEIAEAAAVAATGLPAAAGFGTPYRPTRAGGSLPQRVRVVAVGCGDGSHTVLADWDTEEAARQYARHAKPVLARTIEADRLNPGSACVDCEALTGCSQPPRMPFLLGTDRPRRPRRRRSVSVSDLRAHAGCPAKYHLTRVLHLKSSEPESVAIRRGRAVDGWLNTQHSARRNCRAGLLPDVLPDLPAEEVGSALRMIAEHAAVCPLDGLPQDEEVRVQPRLTVYDPELDAVVIADPDLLYTDAGGWVWRETKTAASRPWEGRPLLESFPQLALAVLLMSAGVPGGDLRRSRIELELLYQDGSACEELYPDDPGTVDAARQVIASLAGPWASDEAFTATAGHGCNGCEALRWCTPGLDHTTAS</sequence>
<keyword evidence="1" id="KW-0227">DNA damage</keyword>
<dbReference type="Pfam" id="PF12705">
    <property type="entry name" value="PDDEXK_1"/>
    <property type="match status" value="1"/>
</dbReference>
<reference evidence="5 6" key="1">
    <citation type="submission" date="2020-08" db="EMBL/GenBank/DDBJ databases">
        <title>Sequencing the genomes of 1000 actinobacteria strains.</title>
        <authorList>
            <person name="Klenk H.-P."/>
        </authorList>
    </citation>
    <scope>NUCLEOTIDE SEQUENCE [LARGE SCALE GENOMIC DNA]</scope>
    <source>
        <strain evidence="5 6">DSM 41654</strain>
    </source>
</reference>
<organism evidence="5 6">
    <name type="scientific">Kitasatospora kifunensis</name>
    <name type="common">Streptomyces kifunensis</name>
    <dbReference type="NCBI Taxonomy" id="58351"/>
    <lineage>
        <taxon>Bacteria</taxon>
        <taxon>Bacillati</taxon>
        <taxon>Actinomycetota</taxon>
        <taxon>Actinomycetes</taxon>
        <taxon>Kitasatosporales</taxon>
        <taxon>Streptomycetaceae</taxon>
        <taxon>Kitasatospora</taxon>
    </lineage>
</organism>
<evidence type="ECO:0000313" key="5">
    <source>
        <dbReference type="EMBL" id="MBB4922400.1"/>
    </source>
</evidence>
<evidence type="ECO:0000256" key="1">
    <source>
        <dbReference type="ARBA" id="ARBA00022763"/>
    </source>
</evidence>
<proteinExistence type="predicted"/>
<dbReference type="EMBL" id="JACHJV010000001">
    <property type="protein sequence ID" value="MBB4922400.1"/>
    <property type="molecule type" value="Genomic_DNA"/>
</dbReference>
<dbReference type="GO" id="GO:0006281">
    <property type="term" value="P:DNA repair"/>
    <property type="evidence" value="ECO:0007669"/>
    <property type="project" value="UniProtKB-KW"/>
</dbReference>
<dbReference type="GO" id="GO:0004386">
    <property type="term" value="F:helicase activity"/>
    <property type="evidence" value="ECO:0007669"/>
    <property type="project" value="UniProtKB-KW"/>
</dbReference>
<name>A0A7W7QZH9_KITKI</name>
<evidence type="ECO:0000313" key="6">
    <source>
        <dbReference type="Proteomes" id="UP000540506"/>
    </source>
</evidence>
<keyword evidence="2" id="KW-0067">ATP-binding</keyword>
<keyword evidence="2" id="KW-0347">Helicase</keyword>
<accession>A0A7W7QZH9</accession>
<comment type="caution">
    <text evidence="5">The sequence shown here is derived from an EMBL/GenBank/DDBJ whole genome shotgun (WGS) entry which is preliminary data.</text>
</comment>